<name>A0A8E2FDF4_9PEZI</name>
<keyword evidence="3" id="KW-1185">Reference proteome</keyword>
<sequence length="230" mass="26335">MVPFGWSAGDVKDAIQFSIRLITAFQDTGRVNSDFQEAVDFLYGLRIAFEHLRTYTKENPGHLYSKDIEGLVQQIDRPWNKFRDFLKPYEDSLGIKSVRSSIVRAPRIVLWTLVAKEVRQLKTSIGQPLQSITLLLLLQLLNRMDTLPQQQSQQLIFALHVAPIPFELEKRLDELKQAIQDNRNAQESHFQSLNGQIPLLQPVPVKRRLLLSMVVVVAVVALLIVIGYCY</sequence>
<keyword evidence="1" id="KW-0472">Membrane</keyword>
<evidence type="ECO:0000313" key="2">
    <source>
        <dbReference type="EMBL" id="OCL14961.1"/>
    </source>
</evidence>
<dbReference type="PANTHER" id="PTHR38886">
    <property type="entry name" value="SESA DOMAIN-CONTAINING PROTEIN"/>
    <property type="match status" value="1"/>
</dbReference>
<organism evidence="2 3">
    <name type="scientific">Glonium stellatum</name>
    <dbReference type="NCBI Taxonomy" id="574774"/>
    <lineage>
        <taxon>Eukaryota</taxon>
        <taxon>Fungi</taxon>
        <taxon>Dikarya</taxon>
        <taxon>Ascomycota</taxon>
        <taxon>Pezizomycotina</taxon>
        <taxon>Dothideomycetes</taxon>
        <taxon>Pleosporomycetidae</taxon>
        <taxon>Gloniales</taxon>
        <taxon>Gloniaceae</taxon>
        <taxon>Glonium</taxon>
    </lineage>
</organism>
<proteinExistence type="predicted"/>
<dbReference type="AlphaFoldDB" id="A0A8E2FDF4"/>
<evidence type="ECO:0000313" key="3">
    <source>
        <dbReference type="Proteomes" id="UP000250140"/>
    </source>
</evidence>
<dbReference type="EMBL" id="KV748503">
    <property type="protein sequence ID" value="OCL14961.1"/>
    <property type="molecule type" value="Genomic_DNA"/>
</dbReference>
<feature type="transmembrane region" description="Helical" evidence="1">
    <location>
        <begin position="209"/>
        <end position="228"/>
    </location>
</feature>
<reference evidence="2 3" key="1">
    <citation type="journal article" date="2016" name="Nat. Commun.">
        <title>Ectomycorrhizal ecology is imprinted in the genome of the dominant symbiotic fungus Cenococcum geophilum.</title>
        <authorList>
            <consortium name="DOE Joint Genome Institute"/>
            <person name="Peter M."/>
            <person name="Kohler A."/>
            <person name="Ohm R.A."/>
            <person name="Kuo A."/>
            <person name="Krutzmann J."/>
            <person name="Morin E."/>
            <person name="Arend M."/>
            <person name="Barry K.W."/>
            <person name="Binder M."/>
            <person name="Choi C."/>
            <person name="Clum A."/>
            <person name="Copeland A."/>
            <person name="Grisel N."/>
            <person name="Haridas S."/>
            <person name="Kipfer T."/>
            <person name="LaButti K."/>
            <person name="Lindquist E."/>
            <person name="Lipzen A."/>
            <person name="Maire R."/>
            <person name="Meier B."/>
            <person name="Mihaltcheva S."/>
            <person name="Molinier V."/>
            <person name="Murat C."/>
            <person name="Poggeler S."/>
            <person name="Quandt C.A."/>
            <person name="Sperisen C."/>
            <person name="Tritt A."/>
            <person name="Tisserant E."/>
            <person name="Crous P.W."/>
            <person name="Henrissat B."/>
            <person name="Nehls U."/>
            <person name="Egli S."/>
            <person name="Spatafora J.W."/>
            <person name="Grigoriev I.V."/>
            <person name="Martin F.M."/>
        </authorList>
    </citation>
    <scope>NUCLEOTIDE SEQUENCE [LARGE SCALE GENOMIC DNA]</scope>
    <source>
        <strain evidence="2 3">CBS 207.34</strain>
    </source>
</reference>
<evidence type="ECO:0000256" key="1">
    <source>
        <dbReference type="SAM" id="Phobius"/>
    </source>
</evidence>
<dbReference type="OrthoDB" id="3045089at2759"/>
<keyword evidence="1" id="KW-0812">Transmembrane</keyword>
<dbReference type="Proteomes" id="UP000250140">
    <property type="component" value="Unassembled WGS sequence"/>
</dbReference>
<protein>
    <submittedName>
        <fullName evidence="2">Uncharacterized protein</fullName>
    </submittedName>
</protein>
<dbReference type="PANTHER" id="PTHR38886:SF1">
    <property type="entry name" value="NACHT-NTPASE AND P-LOOP NTPASES N-TERMINAL DOMAIN-CONTAINING PROTEIN"/>
    <property type="match status" value="1"/>
</dbReference>
<keyword evidence="1" id="KW-1133">Transmembrane helix</keyword>
<gene>
    <name evidence="2" type="ORF">AOQ84DRAFT_421851</name>
</gene>
<accession>A0A8E2FDF4</accession>